<feature type="domain" description="Endonuclease/exonuclease/phosphatase" evidence="2">
    <location>
        <begin position="186"/>
        <end position="576"/>
    </location>
</feature>
<evidence type="ECO:0000259" key="2">
    <source>
        <dbReference type="Pfam" id="PF03372"/>
    </source>
</evidence>
<proteinExistence type="predicted"/>
<dbReference type="EMBL" id="JAODUP010001579">
    <property type="protein sequence ID" value="KAK2139879.1"/>
    <property type="molecule type" value="Genomic_DNA"/>
</dbReference>
<name>A0AAD9ISI9_9ANNE</name>
<organism evidence="3 4">
    <name type="scientific">Paralvinella palmiformis</name>
    <dbReference type="NCBI Taxonomy" id="53620"/>
    <lineage>
        <taxon>Eukaryota</taxon>
        <taxon>Metazoa</taxon>
        <taxon>Spiralia</taxon>
        <taxon>Lophotrochozoa</taxon>
        <taxon>Annelida</taxon>
        <taxon>Polychaeta</taxon>
        <taxon>Sedentaria</taxon>
        <taxon>Canalipalpata</taxon>
        <taxon>Terebellida</taxon>
        <taxon>Terebelliformia</taxon>
        <taxon>Alvinellidae</taxon>
        <taxon>Paralvinella</taxon>
    </lineage>
</organism>
<keyword evidence="4" id="KW-1185">Reference proteome</keyword>
<protein>
    <recommendedName>
        <fullName evidence="2">Endonuclease/exonuclease/phosphatase domain-containing protein</fullName>
    </recommendedName>
</protein>
<dbReference type="Gene3D" id="3.60.10.10">
    <property type="entry name" value="Endonuclease/exonuclease/phosphatase"/>
    <property type="match status" value="1"/>
</dbReference>
<dbReference type="PANTHER" id="PTHR12121">
    <property type="entry name" value="CARBON CATABOLITE REPRESSOR PROTEIN 4"/>
    <property type="match status" value="1"/>
</dbReference>
<gene>
    <name evidence="3" type="ORF">LSH36_1580g00033</name>
</gene>
<dbReference type="AlphaFoldDB" id="A0AAD9ISI9"/>
<dbReference type="GO" id="GO:0000175">
    <property type="term" value="F:3'-5'-RNA exonuclease activity"/>
    <property type="evidence" value="ECO:0007669"/>
    <property type="project" value="TreeGrafter"/>
</dbReference>
<dbReference type="InterPro" id="IPR036691">
    <property type="entry name" value="Endo/exonu/phosph_ase_sf"/>
</dbReference>
<comment type="caution">
    <text evidence="3">The sequence shown here is derived from an EMBL/GenBank/DDBJ whole genome shotgun (WGS) entry which is preliminary data.</text>
</comment>
<dbReference type="InterPro" id="IPR005135">
    <property type="entry name" value="Endo/exonuclease/phosphatase"/>
</dbReference>
<dbReference type="PANTHER" id="PTHR12121:SF34">
    <property type="entry name" value="PROTEIN ANGEL"/>
    <property type="match status" value="1"/>
</dbReference>
<dbReference type="InterPro" id="IPR050410">
    <property type="entry name" value="CCR4/nocturin_mRNA_transcr"/>
</dbReference>
<evidence type="ECO:0000313" key="4">
    <source>
        <dbReference type="Proteomes" id="UP001208570"/>
    </source>
</evidence>
<evidence type="ECO:0000256" key="1">
    <source>
        <dbReference type="SAM" id="MobiDB-lite"/>
    </source>
</evidence>
<dbReference type="Pfam" id="PF03372">
    <property type="entry name" value="Exo_endo_phos"/>
    <property type="match status" value="1"/>
</dbReference>
<dbReference type="Proteomes" id="UP001208570">
    <property type="component" value="Unassembled WGS sequence"/>
</dbReference>
<feature type="region of interest" description="Disordered" evidence="1">
    <location>
        <begin position="1"/>
        <end position="128"/>
    </location>
</feature>
<accession>A0AAD9ISI9</accession>
<evidence type="ECO:0000313" key="3">
    <source>
        <dbReference type="EMBL" id="KAK2139879.1"/>
    </source>
</evidence>
<sequence length="638" mass="72674">MKPSDSMKSQEENTCGTRIAENVSEDVVKPSKASSNIGQVSGRKRTHAPDETGPEQKQPLLQTEDVVYDSDMSLDSESMVENPARDDTESDQEVVDNQEKVKSEFNQTTSDKVHLSSKSNDQETHRNESDLLELNSELDSLAPCVNSTVHCTEWGCRPFVNTPFGDVFMQACSHIIDPNWLRFRVASYNILSQDLLSANMYLYRSTKPNVLEWDYRKSRLMRDIFYADADVVCLQEVHHEHYETFFKKQLEMKGYQGHYMKRTGSQNDGCASFFRKSVFKLDKAVPVAYHRENVDVLDRHNIALLLLLSIKRQPDVKLCVSNTHLLFNPRRNDVRFAQVMVLLAEIDRLSYYDTDVNGKPLHHPIVMCGDFNSEPSCDLYQLIKQGSVKYDCPVAGSWDKKLLDHSVGITDQCQYVADLYWRFAKYARKWRDICHQTIPCMQNVRGTNITSGDHPATVSQKNATNSPDVTSSSEKLELVIIPDALPVFLSDSSLLSSCTNLPFTCDVSEQSLVDNPVANLSRVMRPHSFQFTFGSGFIYHHLSLDSVYTHGRRHNTEVTTNHLRANCTVDYIFYTRQQSSNEDNPLNPMPHELRLLNRMKLLTEEEVLRLGGLPNSAMSSDHFLICGTFVLGLQRNHC</sequence>
<dbReference type="SUPFAM" id="SSF56219">
    <property type="entry name" value="DNase I-like"/>
    <property type="match status" value="1"/>
</dbReference>
<reference evidence="3" key="1">
    <citation type="journal article" date="2023" name="Mol. Biol. Evol.">
        <title>Third-Generation Sequencing Reveals the Adaptive Role of the Epigenome in Three Deep-Sea Polychaetes.</title>
        <authorList>
            <person name="Perez M."/>
            <person name="Aroh O."/>
            <person name="Sun Y."/>
            <person name="Lan Y."/>
            <person name="Juniper S.K."/>
            <person name="Young C.R."/>
            <person name="Angers B."/>
            <person name="Qian P.Y."/>
        </authorList>
    </citation>
    <scope>NUCLEOTIDE SEQUENCE</scope>
    <source>
        <strain evidence="3">P08H-3</strain>
    </source>
</reference>